<dbReference type="AlphaFoldDB" id="A0A183CTG3"/>
<evidence type="ECO:0000256" key="8">
    <source>
        <dbReference type="ARBA" id="ARBA00049244"/>
    </source>
</evidence>
<evidence type="ECO:0000256" key="2">
    <source>
        <dbReference type="ARBA" id="ARBA00012417"/>
    </source>
</evidence>
<keyword evidence="6" id="KW-0239">DNA-directed DNA polymerase</keyword>
<keyword evidence="4" id="KW-0548">Nucleotidyltransferase</keyword>
<evidence type="ECO:0000256" key="6">
    <source>
        <dbReference type="ARBA" id="ARBA00022932"/>
    </source>
</evidence>
<evidence type="ECO:0000313" key="10">
    <source>
        <dbReference type="Proteomes" id="UP000050741"/>
    </source>
</evidence>
<dbReference type="PANTHER" id="PTHR33568">
    <property type="entry name" value="DNA POLYMERASE"/>
    <property type="match status" value="1"/>
</dbReference>
<organism evidence="10 11">
    <name type="scientific">Globodera pallida</name>
    <name type="common">Potato cyst nematode worm</name>
    <name type="synonym">Heterodera pallida</name>
    <dbReference type="NCBI Taxonomy" id="36090"/>
    <lineage>
        <taxon>Eukaryota</taxon>
        <taxon>Metazoa</taxon>
        <taxon>Ecdysozoa</taxon>
        <taxon>Nematoda</taxon>
        <taxon>Chromadorea</taxon>
        <taxon>Rhabditida</taxon>
        <taxon>Tylenchina</taxon>
        <taxon>Tylenchomorpha</taxon>
        <taxon>Tylenchoidea</taxon>
        <taxon>Heteroderidae</taxon>
        <taxon>Heteroderinae</taxon>
        <taxon>Globodera</taxon>
    </lineage>
</organism>
<evidence type="ECO:0000259" key="9">
    <source>
        <dbReference type="Pfam" id="PF03175"/>
    </source>
</evidence>
<dbReference type="GO" id="GO:0000166">
    <property type="term" value="F:nucleotide binding"/>
    <property type="evidence" value="ECO:0007669"/>
    <property type="project" value="InterPro"/>
</dbReference>
<dbReference type="GO" id="GO:0003677">
    <property type="term" value="F:DNA binding"/>
    <property type="evidence" value="ECO:0007669"/>
    <property type="project" value="UniProtKB-KW"/>
</dbReference>
<dbReference type="EC" id="2.7.7.7" evidence="2"/>
<evidence type="ECO:0000313" key="11">
    <source>
        <dbReference type="WBParaSite" id="GPLIN_001617100"/>
    </source>
</evidence>
<dbReference type="InterPro" id="IPR043502">
    <property type="entry name" value="DNA/RNA_pol_sf"/>
</dbReference>
<accession>A0A183CTG3</accession>
<comment type="similarity">
    <text evidence="1">Belongs to the DNA polymerase type-B family.</text>
</comment>
<reference evidence="10" key="2">
    <citation type="submission" date="2014-05" db="EMBL/GenBank/DDBJ databases">
        <title>The genome and life-stage specific transcriptomes of Globodera pallida elucidate key aspects of plant parasitism by a cyst nematode.</title>
        <authorList>
            <person name="Cotton J.A."/>
            <person name="Lilley C.J."/>
            <person name="Jones L.M."/>
            <person name="Kikuchi T."/>
            <person name="Reid A.J."/>
            <person name="Thorpe P."/>
            <person name="Tsai I.J."/>
            <person name="Beasley H."/>
            <person name="Blok V."/>
            <person name="Cock P.J.A."/>
            <person name="Van den Akker S.E."/>
            <person name="Holroyd N."/>
            <person name="Hunt M."/>
            <person name="Mantelin S."/>
            <person name="Naghra H."/>
            <person name="Pain A."/>
            <person name="Palomares-Rius J.E."/>
            <person name="Zarowiecki M."/>
            <person name="Berriman M."/>
            <person name="Jones J.T."/>
            <person name="Urwin P.E."/>
        </authorList>
    </citation>
    <scope>NUCLEOTIDE SEQUENCE [LARGE SCALE GENOMIC DNA]</scope>
    <source>
        <strain evidence="10">Lindley</strain>
    </source>
</reference>
<dbReference type="SUPFAM" id="SSF56672">
    <property type="entry name" value="DNA/RNA polymerases"/>
    <property type="match status" value="1"/>
</dbReference>
<protein>
    <recommendedName>
        <fullName evidence="2">DNA-directed DNA polymerase</fullName>
        <ecNumber evidence="2">2.7.7.7</ecNumber>
    </recommendedName>
</protein>
<keyword evidence="7" id="KW-0238">DNA-binding</keyword>
<evidence type="ECO:0000256" key="1">
    <source>
        <dbReference type="ARBA" id="ARBA00005755"/>
    </source>
</evidence>
<dbReference type="PANTHER" id="PTHR33568:SF3">
    <property type="entry name" value="DNA-DIRECTED DNA POLYMERASE"/>
    <property type="match status" value="1"/>
</dbReference>
<reference evidence="10" key="1">
    <citation type="submission" date="2013-12" db="EMBL/GenBank/DDBJ databases">
        <authorList>
            <person name="Aslett M."/>
        </authorList>
    </citation>
    <scope>NUCLEOTIDE SEQUENCE [LARGE SCALE GENOMIC DNA]</scope>
    <source>
        <strain evidence="10">Lindley</strain>
    </source>
</reference>
<reference evidence="11" key="3">
    <citation type="submission" date="2016-06" db="UniProtKB">
        <authorList>
            <consortium name="WormBaseParasite"/>
        </authorList>
    </citation>
    <scope>IDENTIFICATION</scope>
</reference>
<keyword evidence="3" id="KW-0808">Transferase</keyword>
<dbReference type="Gene3D" id="3.90.1600.10">
    <property type="entry name" value="Palm domain of DNA polymerase"/>
    <property type="match status" value="1"/>
</dbReference>
<evidence type="ECO:0000256" key="5">
    <source>
        <dbReference type="ARBA" id="ARBA00022705"/>
    </source>
</evidence>
<evidence type="ECO:0000256" key="3">
    <source>
        <dbReference type="ARBA" id="ARBA00022679"/>
    </source>
</evidence>
<dbReference type="Proteomes" id="UP000050741">
    <property type="component" value="Unassembled WGS sequence"/>
</dbReference>
<proteinExistence type="inferred from homology"/>
<sequence>MKFEASGYPAACSEEGISEEEAAARKKAYIDKAWNVCQVRLNPDRIKYNAGLRYVAKLCLNSLWGRFALRNRLTKTEIIDNHADLAKLLNDDKIEISSIDQLTEKFWMACYKAKDEHVVEHDTSNVALALWTTSAARIHLLDSLQKVSRAADGTPRKDTRVLYMDTDSIFYEYETALGDPLPGGEQLGELTDEYPHHTIAETAKAHRG</sequence>
<dbReference type="Gene3D" id="1.10.287.690">
    <property type="entry name" value="Helix hairpin bin"/>
    <property type="match status" value="1"/>
</dbReference>
<dbReference type="InterPro" id="IPR023211">
    <property type="entry name" value="DNA_pol_palm_dom_sf"/>
</dbReference>
<dbReference type="GO" id="GO:0006260">
    <property type="term" value="P:DNA replication"/>
    <property type="evidence" value="ECO:0007669"/>
    <property type="project" value="UniProtKB-KW"/>
</dbReference>
<feature type="domain" description="DNA-directed DNA polymerase family B mitochondria/virus" evidence="9">
    <location>
        <begin position="27"/>
        <end position="146"/>
    </location>
</feature>
<evidence type="ECO:0000256" key="4">
    <source>
        <dbReference type="ARBA" id="ARBA00022695"/>
    </source>
</evidence>
<name>A0A183CTG3_GLOPA</name>
<keyword evidence="5" id="KW-0235">DNA replication</keyword>
<keyword evidence="10" id="KW-1185">Reference proteome</keyword>
<evidence type="ECO:0000256" key="7">
    <source>
        <dbReference type="ARBA" id="ARBA00023125"/>
    </source>
</evidence>
<dbReference type="GO" id="GO:0003887">
    <property type="term" value="F:DNA-directed DNA polymerase activity"/>
    <property type="evidence" value="ECO:0007669"/>
    <property type="project" value="UniProtKB-KW"/>
</dbReference>
<dbReference type="Pfam" id="PF03175">
    <property type="entry name" value="DNA_pol_B_2"/>
    <property type="match status" value="1"/>
</dbReference>
<dbReference type="WBParaSite" id="GPLIN_001617100">
    <property type="protein sequence ID" value="GPLIN_001617100"/>
    <property type="gene ID" value="GPLIN_001617100"/>
</dbReference>
<comment type="catalytic activity">
    <reaction evidence="8">
        <text>DNA(n) + a 2'-deoxyribonucleoside 5'-triphosphate = DNA(n+1) + diphosphate</text>
        <dbReference type="Rhea" id="RHEA:22508"/>
        <dbReference type="Rhea" id="RHEA-COMP:17339"/>
        <dbReference type="Rhea" id="RHEA-COMP:17340"/>
        <dbReference type="ChEBI" id="CHEBI:33019"/>
        <dbReference type="ChEBI" id="CHEBI:61560"/>
        <dbReference type="ChEBI" id="CHEBI:173112"/>
        <dbReference type="EC" id="2.7.7.7"/>
    </reaction>
</comment>
<dbReference type="InterPro" id="IPR004868">
    <property type="entry name" value="DNA-dir_DNA_pol_B_mt/vir"/>
</dbReference>